<dbReference type="InterPro" id="IPR006059">
    <property type="entry name" value="SBP"/>
</dbReference>
<evidence type="ECO:0000256" key="5">
    <source>
        <dbReference type="ARBA" id="ARBA00023288"/>
    </source>
</evidence>
<dbReference type="PANTHER" id="PTHR43649:SF33">
    <property type="entry name" value="POLYGALACTURONAN_RHAMNOGALACTURONAN-BINDING PROTEIN YTCQ"/>
    <property type="match status" value="1"/>
</dbReference>
<proteinExistence type="predicted"/>
<reference evidence="7 8" key="1">
    <citation type="journal article" date="2007" name="Int. J. Syst. Evol. Microbiol.">
        <title>Paenibacillus ginsengarvi sp. nov., isolated from soil from ginseng cultivation.</title>
        <authorList>
            <person name="Yoon M.H."/>
            <person name="Ten L.N."/>
            <person name="Im W.T."/>
        </authorList>
    </citation>
    <scope>NUCLEOTIDE SEQUENCE [LARGE SCALE GENOMIC DNA]</scope>
    <source>
        <strain evidence="7 8">KCTC 13059</strain>
    </source>
</reference>
<name>A0A3B0BSE9_9BACL</name>
<dbReference type="Pfam" id="PF01547">
    <property type="entry name" value="SBP_bac_1"/>
    <property type="match status" value="1"/>
</dbReference>
<protein>
    <submittedName>
        <fullName evidence="7">Carbohydrate ABC transporter substrate-binding protein</fullName>
    </submittedName>
</protein>
<keyword evidence="3" id="KW-0472">Membrane</keyword>
<keyword evidence="4" id="KW-0564">Palmitate</keyword>
<feature type="chain" id="PRO_5039167113" evidence="6">
    <location>
        <begin position="20"/>
        <end position="382"/>
    </location>
</feature>
<dbReference type="RefSeq" id="WP_120750052.1">
    <property type="nucleotide sequence ID" value="NZ_RBAH01000022.1"/>
</dbReference>
<keyword evidence="2 6" id="KW-0732">Signal</keyword>
<dbReference type="PANTHER" id="PTHR43649">
    <property type="entry name" value="ARABINOSE-BINDING PROTEIN-RELATED"/>
    <property type="match status" value="1"/>
</dbReference>
<evidence type="ECO:0000313" key="8">
    <source>
        <dbReference type="Proteomes" id="UP000282311"/>
    </source>
</evidence>
<comment type="caution">
    <text evidence="7">The sequence shown here is derived from an EMBL/GenBank/DDBJ whole genome shotgun (WGS) entry which is preliminary data.</text>
</comment>
<organism evidence="7 8">
    <name type="scientific">Paenibacillus ginsengarvi</name>
    <dbReference type="NCBI Taxonomy" id="400777"/>
    <lineage>
        <taxon>Bacteria</taxon>
        <taxon>Bacillati</taxon>
        <taxon>Bacillota</taxon>
        <taxon>Bacilli</taxon>
        <taxon>Bacillales</taxon>
        <taxon>Paenibacillaceae</taxon>
        <taxon>Paenibacillus</taxon>
    </lineage>
</organism>
<gene>
    <name evidence="7" type="ORF">D7M11_25285</name>
</gene>
<sequence length="382" mass="43102">MKRTTVTCTLLAVSMIGLTACGGSKPEASPQGGPNDAAKPNSAEIANRHVELNVFSNSGDTDEGFNDKFGDAIRKKFPNYTIHYIKRPQNGNVEELLSAGTKIDLIWDTIGYFPDTVMRYNLQYDLTDAVKTHQIDLNRFEPTLVEGIKNMSASGLYGLPVQTQNLVLFYNKDIFDKFGVPYPKDGMTWDEAIALGKKVTRSDGGVDFLGLAASVQHVARMSQFSLPVLDPQTQKPTYNDEKWKLLFQKLYVDPAQQEQYKNWYLAHKANENPFQNEFVKDRSLAMFAFLSSFYTSRDLESMNWDMVTLPTFQEQPGVGSQHYPVYFSIASISQHKEEALVVIKYLISDEYQTAASKQGFMTVLKNDKIRDLTDRTGVEGER</sequence>
<dbReference type="AlphaFoldDB" id="A0A3B0BSE9"/>
<evidence type="ECO:0000256" key="6">
    <source>
        <dbReference type="SAM" id="SignalP"/>
    </source>
</evidence>
<dbReference type="InterPro" id="IPR050490">
    <property type="entry name" value="Bact_solute-bd_prot1"/>
</dbReference>
<evidence type="ECO:0000256" key="3">
    <source>
        <dbReference type="ARBA" id="ARBA00023136"/>
    </source>
</evidence>
<dbReference type="Gene3D" id="3.40.190.10">
    <property type="entry name" value="Periplasmic binding protein-like II"/>
    <property type="match status" value="1"/>
</dbReference>
<feature type="signal peptide" evidence="6">
    <location>
        <begin position="1"/>
        <end position="19"/>
    </location>
</feature>
<evidence type="ECO:0000256" key="1">
    <source>
        <dbReference type="ARBA" id="ARBA00022475"/>
    </source>
</evidence>
<evidence type="ECO:0000256" key="4">
    <source>
        <dbReference type="ARBA" id="ARBA00023139"/>
    </source>
</evidence>
<keyword evidence="5" id="KW-0449">Lipoprotein</keyword>
<dbReference type="EMBL" id="RBAH01000022">
    <property type="protein sequence ID" value="RKN75822.1"/>
    <property type="molecule type" value="Genomic_DNA"/>
</dbReference>
<dbReference type="Proteomes" id="UP000282311">
    <property type="component" value="Unassembled WGS sequence"/>
</dbReference>
<keyword evidence="8" id="KW-1185">Reference proteome</keyword>
<keyword evidence="1" id="KW-1003">Cell membrane</keyword>
<dbReference type="PROSITE" id="PS51257">
    <property type="entry name" value="PROKAR_LIPOPROTEIN"/>
    <property type="match status" value="1"/>
</dbReference>
<dbReference type="OrthoDB" id="9782846at2"/>
<evidence type="ECO:0000256" key="2">
    <source>
        <dbReference type="ARBA" id="ARBA00022729"/>
    </source>
</evidence>
<accession>A0A3B0BSE9</accession>
<evidence type="ECO:0000313" key="7">
    <source>
        <dbReference type="EMBL" id="RKN75822.1"/>
    </source>
</evidence>
<dbReference type="SUPFAM" id="SSF53850">
    <property type="entry name" value="Periplasmic binding protein-like II"/>
    <property type="match status" value="1"/>
</dbReference>